<sequence length="125" mass="13516">MSQIGKWLCCLITVLGMLPATGWTANCDLASSAHVTLVYVEDYAKGSSAGQIIKQKVDYLRGIMAGGAFEERSPINASLSYYSDPDSEEKLVITLSAEYSGTYEAITQLMNSKGHISIDISQCHS</sequence>
<dbReference type="OrthoDB" id="5815684at2"/>
<reference evidence="2 3" key="1">
    <citation type="submission" date="2018-11" db="EMBL/GenBank/DDBJ databases">
        <title>Photobacterium sp. BEI247 sp. nov., a marine bacterium isolated from Yongle Blue Hole in the South China Sea.</title>
        <authorList>
            <person name="Wang X."/>
        </authorList>
    </citation>
    <scope>NUCLEOTIDE SEQUENCE [LARGE SCALE GENOMIC DNA]</scope>
    <source>
        <strain evidence="3">BEI247</strain>
    </source>
</reference>
<evidence type="ECO:0000256" key="1">
    <source>
        <dbReference type="SAM" id="SignalP"/>
    </source>
</evidence>
<comment type="caution">
    <text evidence="2">The sequence shown here is derived from an EMBL/GenBank/DDBJ whole genome shotgun (WGS) entry which is preliminary data.</text>
</comment>
<feature type="chain" id="PRO_5019493499" description="DUF3316 domain-containing protein" evidence="1">
    <location>
        <begin position="26"/>
        <end position="125"/>
    </location>
</feature>
<dbReference type="AlphaFoldDB" id="A0A444JIN6"/>
<name>A0A444JIN6_9GAMM</name>
<keyword evidence="3" id="KW-1185">Reference proteome</keyword>
<organism evidence="2 3">
    <name type="scientific">Photobacterium chitinilyticum</name>
    <dbReference type="NCBI Taxonomy" id="2485123"/>
    <lineage>
        <taxon>Bacteria</taxon>
        <taxon>Pseudomonadati</taxon>
        <taxon>Pseudomonadota</taxon>
        <taxon>Gammaproteobacteria</taxon>
        <taxon>Vibrionales</taxon>
        <taxon>Vibrionaceae</taxon>
        <taxon>Photobacterium</taxon>
    </lineage>
</organism>
<proteinExistence type="predicted"/>
<dbReference type="RefSeq" id="WP_128786495.1">
    <property type="nucleotide sequence ID" value="NZ_JAKJSG010000023.1"/>
</dbReference>
<accession>A0A444JIN6</accession>
<gene>
    <name evidence="2" type="ORF">EDI28_24720</name>
</gene>
<dbReference type="EMBL" id="RJLM01000022">
    <property type="protein sequence ID" value="RWX52942.1"/>
    <property type="molecule type" value="Genomic_DNA"/>
</dbReference>
<dbReference type="Proteomes" id="UP000287563">
    <property type="component" value="Unassembled WGS sequence"/>
</dbReference>
<evidence type="ECO:0000313" key="2">
    <source>
        <dbReference type="EMBL" id="RWX52942.1"/>
    </source>
</evidence>
<keyword evidence="1" id="KW-0732">Signal</keyword>
<evidence type="ECO:0008006" key="4">
    <source>
        <dbReference type="Google" id="ProtNLM"/>
    </source>
</evidence>
<protein>
    <recommendedName>
        <fullName evidence="4">DUF3316 domain-containing protein</fullName>
    </recommendedName>
</protein>
<feature type="signal peptide" evidence="1">
    <location>
        <begin position="1"/>
        <end position="25"/>
    </location>
</feature>
<evidence type="ECO:0000313" key="3">
    <source>
        <dbReference type="Proteomes" id="UP000287563"/>
    </source>
</evidence>